<keyword evidence="14" id="KW-1185">Reference proteome</keyword>
<dbReference type="Pfam" id="PF01187">
    <property type="entry name" value="MIF"/>
    <property type="match status" value="1"/>
</dbReference>
<dbReference type="GO" id="GO:0004167">
    <property type="term" value="F:dopachrome isomerase activity"/>
    <property type="evidence" value="ECO:0007669"/>
    <property type="project" value="UniProtKB-EC"/>
</dbReference>
<evidence type="ECO:0000256" key="10">
    <source>
        <dbReference type="ARBA" id="ARBA00041631"/>
    </source>
</evidence>
<reference evidence="13 14" key="2">
    <citation type="submission" date="2018-11" db="EMBL/GenBank/DDBJ databases">
        <authorList>
            <consortium name="Pathogen Informatics"/>
        </authorList>
    </citation>
    <scope>NUCLEOTIDE SEQUENCE [LARGE SCALE GENOMIC DNA]</scope>
</reference>
<dbReference type="WBParaSite" id="SBAD_0000551201-mRNA-1">
    <property type="protein sequence ID" value="SBAD_0000551201-mRNA-1"/>
    <property type="gene ID" value="SBAD_0000551201"/>
</dbReference>
<evidence type="ECO:0000256" key="6">
    <source>
        <dbReference type="ARBA" id="ARBA00036735"/>
    </source>
</evidence>
<reference evidence="15" key="1">
    <citation type="submission" date="2016-06" db="UniProtKB">
        <authorList>
            <consortium name="WormBaseParasite"/>
        </authorList>
    </citation>
    <scope>IDENTIFICATION</scope>
</reference>
<keyword evidence="5" id="KW-0413">Isomerase</keyword>
<evidence type="ECO:0000256" key="7">
    <source>
        <dbReference type="ARBA" id="ARBA00036823"/>
    </source>
</evidence>
<evidence type="ECO:0000256" key="3">
    <source>
        <dbReference type="ARBA" id="ARBA00022514"/>
    </source>
</evidence>
<dbReference type="SUPFAM" id="SSF55331">
    <property type="entry name" value="Tautomerase/MIF"/>
    <property type="match status" value="1"/>
</dbReference>
<dbReference type="EMBL" id="UZAM01008893">
    <property type="protein sequence ID" value="VDP06850.1"/>
    <property type="molecule type" value="Genomic_DNA"/>
</dbReference>
<dbReference type="InterPro" id="IPR001398">
    <property type="entry name" value="Macrophage_inhib_fac"/>
</dbReference>
<sequence length="100" mass="10866">MPIFTVNTNVLASAIPSKFIFERVMVHVCPAQSLIFGGTQEPAVSATLVSIGKLCPDVNGKLSANLCKMIRENIGVPEDRIYIRFVDIKGSELGWNGTTK</sequence>
<evidence type="ECO:0000256" key="4">
    <source>
        <dbReference type="ARBA" id="ARBA00022525"/>
    </source>
</evidence>
<evidence type="ECO:0000313" key="13">
    <source>
        <dbReference type="EMBL" id="VDP06850.1"/>
    </source>
</evidence>
<keyword evidence="3" id="KW-0202">Cytokine</keyword>
<keyword evidence="4" id="KW-0964">Secreted</keyword>
<gene>
    <name evidence="13" type="ORF">SBAD_LOCUS5296</name>
</gene>
<proteinExistence type="inferred from homology"/>
<evidence type="ECO:0000313" key="14">
    <source>
        <dbReference type="Proteomes" id="UP000270296"/>
    </source>
</evidence>
<dbReference type="EC" id="5.3.2.1" evidence="9"/>
<comment type="catalytic activity">
    <reaction evidence="6">
        <text>3-phenylpyruvate = enol-phenylpyruvate</text>
        <dbReference type="Rhea" id="RHEA:17097"/>
        <dbReference type="ChEBI" id="CHEBI:16815"/>
        <dbReference type="ChEBI" id="CHEBI:18005"/>
        <dbReference type="EC" id="5.3.2.1"/>
    </reaction>
</comment>
<comment type="catalytic activity">
    <reaction evidence="7">
        <text>L-dopachrome = 5,6-dihydroxyindole-2-carboxylate</text>
        <dbReference type="Rhea" id="RHEA:13041"/>
        <dbReference type="ChEBI" id="CHEBI:16875"/>
        <dbReference type="ChEBI" id="CHEBI:57509"/>
        <dbReference type="EC" id="5.3.3.12"/>
    </reaction>
</comment>
<dbReference type="PANTHER" id="PTHR11954">
    <property type="entry name" value="D-DOPACHROME DECARBOXYLASE"/>
    <property type="match status" value="1"/>
</dbReference>
<evidence type="ECO:0000256" key="12">
    <source>
        <dbReference type="ARBA" id="ARBA00042730"/>
    </source>
</evidence>
<dbReference type="PANTHER" id="PTHR11954:SF6">
    <property type="entry name" value="MACROPHAGE MIGRATION INHIBITORY FACTOR"/>
    <property type="match status" value="1"/>
</dbReference>
<evidence type="ECO:0000256" key="9">
    <source>
        <dbReference type="ARBA" id="ARBA00039086"/>
    </source>
</evidence>
<evidence type="ECO:0000256" key="5">
    <source>
        <dbReference type="ARBA" id="ARBA00023235"/>
    </source>
</evidence>
<dbReference type="GO" id="GO:0005615">
    <property type="term" value="C:extracellular space"/>
    <property type="evidence" value="ECO:0007669"/>
    <property type="project" value="UniProtKB-KW"/>
</dbReference>
<evidence type="ECO:0000313" key="15">
    <source>
        <dbReference type="WBParaSite" id="SBAD_0000551201-mRNA-1"/>
    </source>
</evidence>
<organism evidence="15">
    <name type="scientific">Soboliphyme baturini</name>
    <dbReference type="NCBI Taxonomy" id="241478"/>
    <lineage>
        <taxon>Eukaryota</taxon>
        <taxon>Metazoa</taxon>
        <taxon>Ecdysozoa</taxon>
        <taxon>Nematoda</taxon>
        <taxon>Enoplea</taxon>
        <taxon>Dorylaimia</taxon>
        <taxon>Dioctophymatida</taxon>
        <taxon>Dioctophymatoidea</taxon>
        <taxon>Soboliphymatidae</taxon>
        <taxon>Soboliphyme</taxon>
    </lineage>
</organism>
<dbReference type="AlphaFoldDB" id="A0A183INU9"/>
<dbReference type="InterPro" id="IPR014347">
    <property type="entry name" value="Tautomerase/MIF_sf"/>
</dbReference>
<evidence type="ECO:0000256" key="8">
    <source>
        <dbReference type="ARBA" id="ARBA00038932"/>
    </source>
</evidence>
<dbReference type="OrthoDB" id="255819at2759"/>
<comment type="similarity">
    <text evidence="2">Belongs to the MIF family.</text>
</comment>
<evidence type="ECO:0000256" key="11">
    <source>
        <dbReference type="ARBA" id="ARBA00041912"/>
    </source>
</evidence>
<evidence type="ECO:0000256" key="1">
    <source>
        <dbReference type="ARBA" id="ARBA00004613"/>
    </source>
</evidence>
<dbReference type="GO" id="GO:0005125">
    <property type="term" value="F:cytokine activity"/>
    <property type="evidence" value="ECO:0007669"/>
    <property type="project" value="UniProtKB-KW"/>
</dbReference>
<dbReference type="EC" id="5.3.3.12" evidence="8"/>
<comment type="subcellular location">
    <subcellularLocation>
        <location evidence="1">Secreted</location>
    </subcellularLocation>
</comment>
<protein>
    <recommendedName>
        <fullName evidence="12">L-dopachrome isomerase</fullName>
        <ecNumber evidence="9">5.3.2.1</ecNumber>
        <ecNumber evidence="8">5.3.3.12</ecNumber>
    </recommendedName>
    <alternativeName>
        <fullName evidence="10">L-dopachrome tautomerase</fullName>
    </alternativeName>
    <alternativeName>
        <fullName evidence="11">Phenylpyruvate tautomerase</fullName>
    </alternativeName>
</protein>
<dbReference type="Proteomes" id="UP000270296">
    <property type="component" value="Unassembled WGS sequence"/>
</dbReference>
<accession>A0A183INU9</accession>
<dbReference type="GO" id="GO:0050178">
    <property type="term" value="F:phenylpyruvate tautomerase activity"/>
    <property type="evidence" value="ECO:0007669"/>
    <property type="project" value="UniProtKB-EC"/>
</dbReference>
<evidence type="ECO:0000256" key="2">
    <source>
        <dbReference type="ARBA" id="ARBA00005851"/>
    </source>
</evidence>
<name>A0A183INU9_9BILA</name>
<dbReference type="Gene3D" id="3.30.429.10">
    <property type="entry name" value="Macrophage Migration Inhibitory Factor"/>
    <property type="match status" value="1"/>
</dbReference>